<gene>
    <name evidence="5" type="ORF">NA57DRAFT_34046</name>
</gene>
<feature type="region of interest" description="Disordered" evidence="4">
    <location>
        <begin position="1"/>
        <end position="27"/>
    </location>
</feature>
<reference evidence="5" key="1">
    <citation type="journal article" date="2020" name="Stud. Mycol.">
        <title>101 Dothideomycetes genomes: a test case for predicting lifestyles and emergence of pathogens.</title>
        <authorList>
            <person name="Haridas S."/>
            <person name="Albert R."/>
            <person name="Binder M."/>
            <person name="Bloem J."/>
            <person name="Labutti K."/>
            <person name="Salamov A."/>
            <person name="Andreopoulos B."/>
            <person name="Baker S."/>
            <person name="Barry K."/>
            <person name="Bills G."/>
            <person name="Bluhm B."/>
            <person name="Cannon C."/>
            <person name="Castanera R."/>
            <person name="Culley D."/>
            <person name="Daum C."/>
            <person name="Ezra D."/>
            <person name="Gonzalez J."/>
            <person name="Henrissat B."/>
            <person name="Kuo A."/>
            <person name="Liang C."/>
            <person name="Lipzen A."/>
            <person name="Lutzoni F."/>
            <person name="Magnuson J."/>
            <person name="Mondo S."/>
            <person name="Nolan M."/>
            <person name="Ohm R."/>
            <person name="Pangilinan J."/>
            <person name="Park H.-J."/>
            <person name="Ramirez L."/>
            <person name="Alfaro M."/>
            <person name="Sun H."/>
            <person name="Tritt A."/>
            <person name="Yoshinaga Y."/>
            <person name="Zwiers L.-H."/>
            <person name="Turgeon B."/>
            <person name="Goodwin S."/>
            <person name="Spatafora J."/>
            <person name="Crous P."/>
            <person name="Grigoriev I."/>
        </authorList>
    </citation>
    <scope>NUCLEOTIDE SEQUENCE</scope>
    <source>
        <strain evidence="5">CBS 133067</strain>
    </source>
</reference>
<dbReference type="InterPro" id="IPR002110">
    <property type="entry name" value="Ankyrin_rpt"/>
</dbReference>
<dbReference type="PANTHER" id="PTHR24171">
    <property type="entry name" value="ANKYRIN REPEAT DOMAIN-CONTAINING PROTEIN 39-RELATED"/>
    <property type="match status" value="1"/>
</dbReference>
<dbReference type="InterPro" id="IPR036770">
    <property type="entry name" value="Ankyrin_rpt-contain_sf"/>
</dbReference>
<name>A0A9P4MBI1_9PEZI</name>
<dbReference type="Gene3D" id="1.25.40.20">
    <property type="entry name" value="Ankyrin repeat-containing domain"/>
    <property type="match status" value="1"/>
</dbReference>
<accession>A0A9P4MBI1</accession>
<feature type="repeat" description="ANK" evidence="3">
    <location>
        <begin position="100"/>
        <end position="132"/>
    </location>
</feature>
<dbReference type="SMART" id="SM00248">
    <property type="entry name" value="ANK"/>
    <property type="match status" value="2"/>
</dbReference>
<organism evidence="5 6">
    <name type="scientific">Rhizodiscina lignyota</name>
    <dbReference type="NCBI Taxonomy" id="1504668"/>
    <lineage>
        <taxon>Eukaryota</taxon>
        <taxon>Fungi</taxon>
        <taxon>Dikarya</taxon>
        <taxon>Ascomycota</taxon>
        <taxon>Pezizomycotina</taxon>
        <taxon>Dothideomycetes</taxon>
        <taxon>Pleosporomycetidae</taxon>
        <taxon>Aulographales</taxon>
        <taxon>Rhizodiscinaceae</taxon>
        <taxon>Rhizodiscina</taxon>
    </lineage>
</organism>
<keyword evidence="2 3" id="KW-0040">ANK repeat</keyword>
<proteinExistence type="predicted"/>
<evidence type="ECO:0000256" key="1">
    <source>
        <dbReference type="ARBA" id="ARBA00022737"/>
    </source>
</evidence>
<dbReference type="OrthoDB" id="366390at2759"/>
<dbReference type="Pfam" id="PF12796">
    <property type="entry name" value="Ank_2"/>
    <property type="match status" value="1"/>
</dbReference>
<comment type="caution">
    <text evidence="5">The sequence shown here is derived from an EMBL/GenBank/DDBJ whole genome shotgun (WGS) entry which is preliminary data.</text>
</comment>
<dbReference type="PROSITE" id="PS50297">
    <property type="entry name" value="ANK_REP_REGION"/>
    <property type="match status" value="2"/>
</dbReference>
<keyword evidence="1" id="KW-0677">Repeat</keyword>
<keyword evidence="6" id="KW-1185">Reference proteome</keyword>
<evidence type="ECO:0000256" key="3">
    <source>
        <dbReference type="PROSITE-ProRule" id="PRU00023"/>
    </source>
</evidence>
<evidence type="ECO:0000313" key="6">
    <source>
        <dbReference type="Proteomes" id="UP000799772"/>
    </source>
</evidence>
<protein>
    <submittedName>
        <fullName evidence="5">Ankyrin</fullName>
    </submittedName>
</protein>
<dbReference type="GO" id="GO:0085020">
    <property type="term" value="P:protein K6-linked ubiquitination"/>
    <property type="evidence" value="ECO:0007669"/>
    <property type="project" value="TreeGrafter"/>
</dbReference>
<dbReference type="AlphaFoldDB" id="A0A9P4MBI1"/>
<dbReference type="EMBL" id="ML978123">
    <property type="protein sequence ID" value="KAF2101412.1"/>
    <property type="molecule type" value="Genomic_DNA"/>
</dbReference>
<dbReference type="PANTHER" id="PTHR24171:SF8">
    <property type="entry name" value="BRCA1-ASSOCIATED RING DOMAIN PROTEIN 1"/>
    <property type="match status" value="1"/>
</dbReference>
<dbReference type="PROSITE" id="PS50088">
    <property type="entry name" value="ANK_REPEAT"/>
    <property type="match status" value="2"/>
</dbReference>
<feature type="repeat" description="ANK" evidence="3">
    <location>
        <begin position="67"/>
        <end position="99"/>
    </location>
</feature>
<evidence type="ECO:0000256" key="2">
    <source>
        <dbReference type="ARBA" id="ARBA00023043"/>
    </source>
</evidence>
<dbReference type="SUPFAM" id="SSF48403">
    <property type="entry name" value="Ankyrin repeat"/>
    <property type="match status" value="1"/>
</dbReference>
<dbReference type="Proteomes" id="UP000799772">
    <property type="component" value="Unassembled WGS sequence"/>
</dbReference>
<dbReference type="GO" id="GO:0004842">
    <property type="term" value="F:ubiquitin-protein transferase activity"/>
    <property type="evidence" value="ECO:0007669"/>
    <property type="project" value="TreeGrafter"/>
</dbReference>
<evidence type="ECO:0000256" key="4">
    <source>
        <dbReference type="SAM" id="MobiDB-lite"/>
    </source>
</evidence>
<sequence length="170" mass="17649">MGLELNPDSTQQATGSTATAKPSSVNDLPPAAVELATKLFDAAREGSTALLSQYLDAGIPPNLTNHKGDTLIMLAAYHGHAPTVSALLARSADPNVLNDRGQSPVAGAVFKGYEGVVKVLVEGGADANMGQPSAVDAARMFRRTEMFDVLGVTEEQAREALPGQLPHGQS</sequence>
<evidence type="ECO:0000313" key="5">
    <source>
        <dbReference type="EMBL" id="KAF2101412.1"/>
    </source>
</evidence>
<feature type="compositionally biased region" description="Low complexity" evidence="4">
    <location>
        <begin position="9"/>
        <end position="20"/>
    </location>
</feature>